<dbReference type="GO" id="GO:0005886">
    <property type="term" value="C:plasma membrane"/>
    <property type="evidence" value="ECO:0007669"/>
    <property type="project" value="UniProtKB-SubCell"/>
</dbReference>
<dbReference type="Pfam" id="PF07690">
    <property type="entry name" value="MFS_1"/>
    <property type="match status" value="1"/>
</dbReference>
<evidence type="ECO:0000256" key="4">
    <source>
        <dbReference type="ARBA" id="ARBA00022989"/>
    </source>
</evidence>
<organism evidence="8 9">
    <name type="scientific">Rhodococcus wratislaviensis</name>
    <name type="common">Tsukamurella wratislaviensis</name>
    <dbReference type="NCBI Taxonomy" id="44752"/>
    <lineage>
        <taxon>Bacteria</taxon>
        <taxon>Bacillati</taxon>
        <taxon>Actinomycetota</taxon>
        <taxon>Actinomycetes</taxon>
        <taxon>Mycobacteriales</taxon>
        <taxon>Nocardiaceae</taxon>
        <taxon>Rhodococcus</taxon>
    </lineage>
</organism>
<dbReference type="AlphaFoldDB" id="A0A402CCS6"/>
<feature type="transmembrane region" description="Helical" evidence="6">
    <location>
        <begin position="377"/>
        <end position="400"/>
    </location>
</feature>
<feature type="transmembrane region" description="Helical" evidence="6">
    <location>
        <begin position="468"/>
        <end position="489"/>
    </location>
</feature>
<dbReference type="InterPro" id="IPR020846">
    <property type="entry name" value="MFS_dom"/>
</dbReference>
<comment type="caution">
    <text evidence="8">The sequence shown here is derived from an EMBL/GenBank/DDBJ whole genome shotgun (WGS) entry which is preliminary data.</text>
</comment>
<feature type="transmembrane region" description="Helical" evidence="6">
    <location>
        <begin position="80"/>
        <end position="105"/>
    </location>
</feature>
<feature type="transmembrane region" description="Helical" evidence="6">
    <location>
        <begin position="407"/>
        <end position="426"/>
    </location>
</feature>
<dbReference type="PANTHER" id="PTHR23501">
    <property type="entry name" value="MAJOR FACILITATOR SUPERFAMILY"/>
    <property type="match status" value="1"/>
</dbReference>
<dbReference type="PANTHER" id="PTHR23501:SF191">
    <property type="entry name" value="VACUOLAR BASIC AMINO ACID TRANSPORTER 4"/>
    <property type="match status" value="1"/>
</dbReference>
<feature type="transmembrane region" description="Helical" evidence="6">
    <location>
        <begin position="265"/>
        <end position="288"/>
    </location>
</feature>
<reference evidence="8 9" key="1">
    <citation type="submission" date="2018-11" db="EMBL/GenBank/DDBJ databases">
        <title>Microbial catabolism of amino acid.</title>
        <authorList>
            <person name="Hibi M."/>
            <person name="Ogawa J."/>
        </authorList>
    </citation>
    <scope>NUCLEOTIDE SEQUENCE [LARGE SCALE GENOMIC DNA]</scope>
    <source>
        <strain evidence="8 9">C31-06</strain>
    </source>
</reference>
<keyword evidence="4 6" id="KW-1133">Transmembrane helix</keyword>
<dbReference type="PROSITE" id="PS50850">
    <property type="entry name" value="MFS"/>
    <property type="match status" value="1"/>
</dbReference>
<dbReference type="EMBL" id="BHYM01000043">
    <property type="protein sequence ID" value="GCE41297.1"/>
    <property type="molecule type" value="Genomic_DNA"/>
</dbReference>
<feature type="domain" description="Major facilitator superfamily (MFS) profile" evidence="7">
    <location>
        <begin position="81"/>
        <end position="535"/>
    </location>
</feature>
<evidence type="ECO:0000313" key="9">
    <source>
        <dbReference type="Proteomes" id="UP000287519"/>
    </source>
</evidence>
<feature type="transmembrane region" description="Helical" evidence="6">
    <location>
        <begin position="234"/>
        <end position="253"/>
    </location>
</feature>
<feature type="transmembrane region" description="Helical" evidence="6">
    <location>
        <begin position="332"/>
        <end position="357"/>
    </location>
</feature>
<feature type="transmembrane region" description="Helical" evidence="6">
    <location>
        <begin position="509"/>
        <end position="530"/>
    </location>
</feature>
<feature type="transmembrane region" description="Helical" evidence="6">
    <location>
        <begin position="171"/>
        <end position="189"/>
    </location>
</feature>
<comment type="subcellular location">
    <subcellularLocation>
        <location evidence="1">Cell inner membrane</location>
        <topology evidence="1">Multi-pass membrane protein</topology>
    </subcellularLocation>
</comment>
<dbReference type="Proteomes" id="UP000287519">
    <property type="component" value="Unassembled WGS sequence"/>
</dbReference>
<feature type="transmembrane region" description="Helical" evidence="6">
    <location>
        <begin position="201"/>
        <end position="222"/>
    </location>
</feature>
<evidence type="ECO:0000256" key="1">
    <source>
        <dbReference type="ARBA" id="ARBA00004429"/>
    </source>
</evidence>
<feature type="transmembrane region" description="Helical" evidence="6">
    <location>
        <begin position="432"/>
        <end position="456"/>
    </location>
</feature>
<feature type="transmembrane region" description="Helical" evidence="6">
    <location>
        <begin position="300"/>
        <end position="320"/>
    </location>
</feature>
<keyword evidence="9" id="KW-1185">Reference proteome</keyword>
<evidence type="ECO:0000259" key="7">
    <source>
        <dbReference type="PROSITE" id="PS50850"/>
    </source>
</evidence>
<name>A0A402CCS6_RHOWR</name>
<evidence type="ECO:0000256" key="5">
    <source>
        <dbReference type="ARBA" id="ARBA00023136"/>
    </source>
</evidence>
<dbReference type="Gene3D" id="1.20.1250.20">
    <property type="entry name" value="MFS general substrate transporter like domains"/>
    <property type="match status" value="2"/>
</dbReference>
<evidence type="ECO:0000256" key="2">
    <source>
        <dbReference type="ARBA" id="ARBA00022448"/>
    </source>
</evidence>
<feature type="transmembrane region" description="Helical" evidence="6">
    <location>
        <begin position="147"/>
        <end position="165"/>
    </location>
</feature>
<protein>
    <recommendedName>
        <fullName evidence="7">Major facilitator superfamily (MFS) profile domain-containing protein</fullName>
    </recommendedName>
</protein>
<dbReference type="GO" id="GO:0022857">
    <property type="term" value="F:transmembrane transporter activity"/>
    <property type="evidence" value="ECO:0007669"/>
    <property type="project" value="InterPro"/>
</dbReference>
<dbReference type="InterPro" id="IPR036259">
    <property type="entry name" value="MFS_trans_sf"/>
</dbReference>
<dbReference type="SUPFAM" id="SSF103473">
    <property type="entry name" value="MFS general substrate transporter"/>
    <property type="match status" value="2"/>
</dbReference>
<evidence type="ECO:0000256" key="3">
    <source>
        <dbReference type="ARBA" id="ARBA00022692"/>
    </source>
</evidence>
<dbReference type="InterPro" id="IPR011701">
    <property type="entry name" value="MFS"/>
</dbReference>
<keyword evidence="3 6" id="KW-0812">Transmembrane</keyword>
<gene>
    <name evidence="8" type="ORF">Rhow_004956</name>
</gene>
<keyword evidence="5 6" id="KW-0472">Membrane</keyword>
<keyword evidence="2" id="KW-0813">Transport</keyword>
<accession>A0A402CCS6</accession>
<evidence type="ECO:0000256" key="6">
    <source>
        <dbReference type="SAM" id="Phobius"/>
    </source>
</evidence>
<feature type="transmembrane region" description="Helical" evidence="6">
    <location>
        <begin position="117"/>
        <end position="135"/>
    </location>
</feature>
<sequence>MACRIPENCDVNYTFARLRPPNVTTHPYRPARARRTDAAPPRIPVQVFERTRLMVTHASDGGSARTRQQDVADERWTPRLIFSLTSIVLLLEMLAVSYMMISIALPQIVTHYRTTQGAWLLTSFLLVGAVTCPLIGKLADTHGKRKLLLTAVGLSAVGSLISAIAPTYAVLIAGRSLTGLLVPCLFLSYSLIRDVFPARTVALAVSIATSGMGLIAIPAPFFTGWLIDNFGFRSIFWFFLAGLVVLSVLIRVTTDESTVRLRSRIDLIGAALLGAGLAGILVGVSFGPSWGWTSGSTLEFIAGGVALLVAWIVSALLLPDPLIDVRFFGKRPVFLTALGAGFCYGTSSVFTIMLPMMCMTPAILGLGYGFGISAEGFAIFQAPLGGAVVIGGLIVGTLVPRNVRPRILMVVGMLLMAAACLLTATIHDDKALLIGFAALLGVGMGMGYASIPNLLIAAVPPQLQATTASMVAVFQSILPAILPVIAFTVLNSHIATVVQGAVFYTDTGITIAFVIGAISALLGAVVAVALPRRISQLSAPGAESTSATDVVLAH</sequence>
<evidence type="ECO:0000313" key="8">
    <source>
        <dbReference type="EMBL" id="GCE41297.1"/>
    </source>
</evidence>
<proteinExistence type="predicted"/>